<accession>A0A5D3BCC4</accession>
<dbReference type="EMBL" id="SSTD01019745">
    <property type="protein sequence ID" value="TYJ96251.1"/>
    <property type="molecule type" value="Genomic_DNA"/>
</dbReference>
<evidence type="ECO:0000313" key="2">
    <source>
        <dbReference type="EMBL" id="TYJ96251.1"/>
    </source>
</evidence>
<dbReference type="Proteomes" id="UP000321947">
    <property type="component" value="Unassembled WGS sequence"/>
</dbReference>
<sequence>MDVKTAFLNGDLEEEIYMEQLEDQSHYIEKILKKYNYFDSKPTCTPYDSSVKLFKNTDDSVNQSEYASIIGSLRYAIDCTRPDIAYVVGLLCYIDADWNSLSDDSKAINGYIVNIVGGAVAWKSKKQTILA</sequence>
<protein>
    <submittedName>
        <fullName evidence="1 2">Polyprotein</fullName>
    </submittedName>
</protein>
<dbReference type="EMBL" id="SSTE01014747">
    <property type="protein sequence ID" value="KAA0045077.1"/>
    <property type="molecule type" value="Genomic_DNA"/>
</dbReference>
<reference evidence="3 4" key="1">
    <citation type="submission" date="2019-08" db="EMBL/GenBank/DDBJ databases">
        <title>Draft genome sequences of two oriental melons (Cucumis melo L. var makuwa).</title>
        <authorList>
            <person name="Kwon S.-Y."/>
        </authorList>
    </citation>
    <scope>NUCLEOTIDE SEQUENCE [LARGE SCALE GENOMIC DNA]</scope>
    <source>
        <strain evidence="4">cv. Chang Bougi</strain>
        <strain evidence="3">cv. SW 3</strain>
        <tissue evidence="2">Leaf</tissue>
    </source>
</reference>
<comment type="caution">
    <text evidence="2">The sequence shown here is derived from an EMBL/GenBank/DDBJ whole genome shotgun (WGS) entry which is preliminary data.</text>
</comment>
<evidence type="ECO:0000313" key="1">
    <source>
        <dbReference type="EMBL" id="KAA0045077.1"/>
    </source>
</evidence>
<proteinExistence type="predicted"/>
<evidence type="ECO:0000313" key="3">
    <source>
        <dbReference type="Proteomes" id="UP000321393"/>
    </source>
</evidence>
<organism evidence="2 4">
    <name type="scientific">Cucumis melo var. makuwa</name>
    <name type="common">Oriental melon</name>
    <dbReference type="NCBI Taxonomy" id="1194695"/>
    <lineage>
        <taxon>Eukaryota</taxon>
        <taxon>Viridiplantae</taxon>
        <taxon>Streptophyta</taxon>
        <taxon>Embryophyta</taxon>
        <taxon>Tracheophyta</taxon>
        <taxon>Spermatophyta</taxon>
        <taxon>Magnoliopsida</taxon>
        <taxon>eudicotyledons</taxon>
        <taxon>Gunneridae</taxon>
        <taxon>Pentapetalae</taxon>
        <taxon>rosids</taxon>
        <taxon>fabids</taxon>
        <taxon>Cucurbitales</taxon>
        <taxon>Cucurbitaceae</taxon>
        <taxon>Benincaseae</taxon>
        <taxon>Cucumis</taxon>
    </lineage>
</organism>
<dbReference type="PANTHER" id="PTHR11439:SF440">
    <property type="entry name" value="INTEGRASE CATALYTIC DOMAIN-CONTAINING PROTEIN"/>
    <property type="match status" value="1"/>
</dbReference>
<gene>
    <name evidence="2" type="ORF">E5676_scaffold78209G00410</name>
    <name evidence="1" type="ORF">E6C27_scaffold30G00690</name>
</gene>
<evidence type="ECO:0000313" key="4">
    <source>
        <dbReference type="Proteomes" id="UP000321947"/>
    </source>
</evidence>
<dbReference type="OrthoDB" id="1645289at2759"/>
<name>A0A5D3BCC4_CUCMM</name>
<dbReference type="AlphaFoldDB" id="A0A5D3BCC4"/>
<dbReference type="Proteomes" id="UP000321393">
    <property type="component" value="Unassembled WGS sequence"/>
</dbReference>
<dbReference type="PANTHER" id="PTHR11439">
    <property type="entry name" value="GAG-POL-RELATED RETROTRANSPOSON"/>
    <property type="match status" value="1"/>
</dbReference>